<keyword evidence="3 12" id="KW-0554">One-carbon metabolism</keyword>
<dbReference type="InterPro" id="IPR036291">
    <property type="entry name" value="NAD(P)-bd_dom_sf"/>
</dbReference>
<protein>
    <recommendedName>
        <fullName evidence="12">Bifunctional protein FolD</fullName>
    </recommendedName>
    <domain>
        <recommendedName>
            <fullName evidence="12">Methylenetetrahydrofolate dehydrogenase</fullName>
            <ecNumber evidence="12">1.5.1.5</ecNumber>
        </recommendedName>
    </domain>
    <domain>
        <recommendedName>
            <fullName evidence="12">Methenyltetrahydrofolate cyclohydrolase</fullName>
            <ecNumber evidence="12">3.5.4.9</ecNumber>
        </recommendedName>
    </domain>
</protein>
<sequence length="292" mass="32139">MREEPFTMVELIDGKQLAKQLNEETATRVAALKKRGITPGIAVILVGDDPASAIYTRNKHRKAEKLGMKSVLKTFPADASQEEVMACVQELNNDPSIHAILVQSPLPKHFDEKALDNAIIPEKDVDGFHPYNVGRLYNDDPDKRYPVSCTPRGVLKMLDHYNVDLDGKDVVVMGRSILVGKPMQSLLQNRNATVTMLSAHTKDEEFYMRHADILIVAIGHPQFVKAQDVKEGAVVIDVGINRLEDGSLCGDVDFENVKEKASLITPVPGGVGPMTIASLMAQTVDLAEWSEE</sequence>
<evidence type="ECO:0000259" key="14">
    <source>
        <dbReference type="Pfam" id="PF02882"/>
    </source>
</evidence>
<evidence type="ECO:0000313" key="16">
    <source>
        <dbReference type="Proteomes" id="UP000094714"/>
    </source>
</evidence>
<comment type="catalytic activity">
    <reaction evidence="12">
        <text>(6R)-5,10-methylene-5,6,7,8-tetrahydrofolate + NADP(+) = (6R)-5,10-methenyltetrahydrofolate + NADPH</text>
        <dbReference type="Rhea" id="RHEA:22812"/>
        <dbReference type="ChEBI" id="CHEBI:15636"/>
        <dbReference type="ChEBI" id="CHEBI:57455"/>
        <dbReference type="ChEBI" id="CHEBI:57783"/>
        <dbReference type="ChEBI" id="CHEBI:58349"/>
        <dbReference type="EC" id="1.5.1.5"/>
    </reaction>
</comment>
<keyword evidence="9 12" id="KW-0368">Histidine biosynthesis</keyword>
<feature type="binding site" evidence="12">
    <location>
        <position position="240"/>
    </location>
    <ligand>
        <name>NADP(+)</name>
        <dbReference type="ChEBI" id="CHEBI:58349"/>
    </ligand>
</feature>
<evidence type="ECO:0000256" key="4">
    <source>
        <dbReference type="ARBA" id="ARBA00022605"/>
    </source>
</evidence>
<dbReference type="GO" id="GO:0035999">
    <property type="term" value="P:tetrahydrofolate interconversion"/>
    <property type="evidence" value="ECO:0007669"/>
    <property type="project" value="UniProtKB-UniRule"/>
</dbReference>
<evidence type="ECO:0000256" key="2">
    <source>
        <dbReference type="ARBA" id="ARBA00011738"/>
    </source>
</evidence>
<dbReference type="InterPro" id="IPR020631">
    <property type="entry name" value="THF_DH/CycHdrlase_NAD-bd_dom"/>
</dbReference>
<dbReference type="Pfam" id="PF02882">
    <property type="entry name" value="THF_DHG_CYH_C"/>
    <property type="match status" value="1"/>
</dbReference>
<dbReference type="PRINTS" id="PR00085">
    <property type="entry name" value="THFDHDRGNASE"/>
</dbReference>
<feature type="domain" description="Tetrahydrofolate dehydrogenase/cyclohydrolase catalytic" evidence="13">
    <location>
        <begin position="12"/>
        <end position="126"/>
    </location>
</feature>
<evidence type="ECO:0000256" key="10">
    <source>
        <dbReference type="ARBA" id="ARBA00023167"/>
    </source>
</evidence>
<dbReference type="GO" id="GO:0004488">
    <property type="term" value="F:methylenetetrahydrofolate dehydrogenase (NADP+) activity"/>
    <property type="evidence" value="ECO:0007669"/>
    <property type="project" value="UniProtKB-UniRule"/>
</dbReference>
<keyword evidence="10 12" id="KW-0486">Methionine biosynthesis</keyword>
<dbReference type="Proteomes" id="UP000094714">
    <property type="component" value="Chromosome"/>
</dbReference>
<keyword evidence="5 12" id="KW-0658">Purine biosynthesis</keyword>
<keyword evidence="4 12" id="KW-0028">Amino-acid biosynthesis</keyword>
<dbReference type="GO" id="GO:0009086">
    <property type="term" value="P:methionine biosynthetic process"/>
    <property type="evidence" value="ECO:0007669"/>
    <property type="project" value="UniProtKB-KW"/>
</dbReference>
<keyword evidence="7 12" id="KW-0521">NADP</keyword>
<comment type="pathway">
    <text evidence="1 12">One-carbon metabolism; tetrahydrofolate interconversion.</text>
</comment>
<dbReference type="Pfam" id="PF00763">
    <property type="entry name" value="THF_DHG_CYH"/>
    <property type="match status" value="1"/>
</dbReference>
<dbReference type="SUPFAM" id="SSF53223">
    <property type="entry name" value="Aminoacid dehydrogenase-like, N-terminal domain"/>
    <property type="match status" value="1"/>
</dbReference>
<dbReference type="InterPro" id="IPR046346">
    <property type="entry name" value="Aminoacid_DH-like_N_sf"/>
</dbReference>
<evidence type="ECO:0000256" key="1">
    <source>
        <dbReference type="ARBA" id="ARBA00004777"/>
    </source>
</evidence>
<evidence type="ECO:0000256" key="12">
    <source>
        <dbReference type="HAMAP-Rule" id="MF_01576"/>
    </source>
</evidence>
<dbReference type="EC" id="1.5.1.5" evidence="12"/>
<accession>A0A1D7ZV37</accession>
<dbReference type="Gene3D" id="3.40.50.720">
    <property type="entry name" value="NAD(P)-binding Rossmann-like Domain"/>
    <property type="match status" value="1"/>
</dbReference>
<keyword evidence="6 12" id="KW-0378">Hydrolase</keyword>
<proteinExistence type="inferred from homology"/>
<dbReference type="FunFam" id="3.40.50.720:FF:000094">
    <property type="entry name" value="Bifunctional protein FolD"/>
    <property type="match status" value="1"/>
</dbReference>
<dbReference type="HAMAP" id="MF_01576">
    <property type="entry name" value="THF_DHG_CYH"/>
    <property type="match status" value="1"/>
</dbReference>
<evidence type="ECO:0000313" key="15">
    <source>
        <dbReference type="EMBL" id="AOR73746.1"/>
    </source>
</evidence>
<evidence type="ECO:0000256" key="3">
    <source>
        <dbReference type="ARBA" id="ARBA00022563"/>
    </source>
</evidence>
<dbReference type="InterPro" id="IPR020630">
    <property type="entry name" value="THF_DH/CycHdrlase_cat_dom"/>
</dbReference>
<feature type="domain" description="Tetrahydrofolate dehydrogenase/cyclohydrolase NAD(P)-binding" evidence="14">
    <location>
        <begin position="148"/>
        <end position="288"/>
    </location>
</feature>
<keyword evidence="11 12" id="KW-0511">Multifunctional enzyme</keyword>
<evidence type="ECO:0000256" key="5">
    <source>
        <dbReference type="ARBA" id="ARBA00022755"/>
    </source>
</evidence>
<dbReference type="GO" id="GO:0000105">
    <property type="term" value="P:L-histidine biosynthetic process"/>
    <property type="evidence" value="ECO:0007669"/>
    <property type="project" value="UniProtKB-KW"/>
</dbReference>
<comment type="subunit">
    <text evidence="2 12">Homodimer.</text>
</comment>
<dbReference type="CDD" id="cd01080">
    <property type="entry name" value="NAD_bind_m-THF_DH_Cyclohyd"/>
    <property type="match status" value="1"/>
</dbReference>
<dbReference type="PATRIC" id="fig|1613.112.peg.283"/>
<evidence type="ECO:0000259" key="13">
    <source>
        <dbReference type="Pfam" id="PF00763"/>
    </source>
</evidence>
<dbReference type="InterPro" id="IPR020867">
    <property type="entry name" value="THF_DH/CycHdrlase_CS"/>
</dbReference>
<dbReference type="NCBIfam" id="NF010783">
    <property type="entry name" value="PRK14186.1"/>
    <property type="match status" value="1"/>
</dbReference>
<reference evidence="15 16" key="1">
    <citation type="submission" date="2016-09" db="EMBL/GenBank/DDBJ databases">
        <title>Genome Sequence of the Lactobacillus fermentum strain NCC2970 (CNCM I-5068).</title>
        <authorList>
            <person name="Barretto C."/>
            <person name="Ngom-Bru C."/>
            <person name="Genevaz A."/>
            <person name="Fournier C."/>
            <person name="Moine D."/>
            <person name="Kassam M."/>
            <person name="Iltis A."/>
            <person name="Sagory-Zalkind P."/>
            <person name="Faucherand G."/>
            <person name="Descombes P."/>
            <person name="Duboux S."/>
        </authorList>
    </citation>
    <scope>NUCLEOTIDE SEQUENCE [LARGE SCALE GENOMIC DNA]</scope>
    <source>
        <strain evidence="15 16">NCC2970</strain>
    </source>
</reference>
<dbReference type="InterPro" id="IPR000672">
    <property type="entry name" value="THF_DH/CycHdrlase"/>
</dbReference>
<evidence type="ECO:0000256" key="6">
    <source>
        <dbReference type="ARBA" id="ARBA00022801"/>
    </source>
</evidence>
<evidence type="ECO:0000256" key="11">
    <source>
        <dbReference type="ARBA" id="ARBA00023268"/>
    </source>
</evidence>
<dbReference type="Gene3D" id="3.40.50.10860">
    <property type="entry name" value="Leucine Dehydrogenase, chain A, domain 1"/>
    <property type="match status" value="1"/>
</dbReference>
<dbReference type="PANTHER" id="PTHR48099:SF5">
    <property type="entry name" value="C-1-TETRAHYDROFOLATE SYNTHASE, CYTOPLASMIC"/>
    <property type="match status" value="1"/>
</dbReference>
<comment type="similarity">
    <text evidence="12">Belongs to the tetrahydrofolate dehydrogenase/cyclohydrolase family.</text>
</comment>
<evidence type="ECO:0000256" key="9">
    <source>
        <dbReference type="ARBA" id="ARBA00023102"/>
    </source>
</evidence>
<evidence type="ECO:0000256" key="7">
    <source>
        <dbReference type="ARBA" id="ARBA00022857"/>
    </source>
</evidence>
<dbReference type="EC" id="3.5.4.9" evidence="12"/>
<comment type="caution">
    <text evidence="12">Lacks conserved residue(s) required for the propagation of feature annotation.</text>
</comment>
<gene>
    <name evidence="12" type="primary">folD</name>
    <name evidence="15" type="ORF">LACFE_CDS0268</name>
</gene>
<dbReference type="SUPFAM" id="SSF51735">
    <property type="entry name" value="NAD(P)-binding Rossmann-fold domains"/>
    <property type="match status" value="1"/>
</dbReference>
<keyword evidence="8 12" id="KW-0560">Oxidoreductase</keyword>
<dbReference type="UniPathway" id="UPA00193"/>
<dbReference type="GO" id="GO:0006164">
    <property type="term" value="P:purine nucleotide biosynthetic process"/>
    <property type="evidence" value="ECO:0007669"/>
    <property type="project" value="UniProtKB-KW"/>
</dbReference>
<dbReference type="GO" id="GO:0004477">
    <property type="term" value="F:methenyltetrahydrofolate cyclohydrolase activity"/>
    <property type="evidence" value="ECO:0007669"/>
    <property type="project" value="UniProtKB-UniRule"/>
</dbReference>
<evidence type="ECO:0000256" key="8">
    <source>
        <dbReference type="ARBA" id="ARBA00023002"/>
    </source>
</evidence>
<comment type="function">
    <text evidence="12">Catalyzes the oxidation of 5,10-methylenetetrahydrofolate to 5,10-methenyltetrahydrofolate and then the hydrolysis of 5,10-methenyltetrahydrofolate to 10-formyltetrahydrofolate.</text>
</comment>
<dbReference type="FunFam" id="3.40.50.10860:FF:000005">
    <property type="entry name" value="C-1-tetrahydrofolate synthase, cytoplasmic, putative"/>
    <property type="match status" value="1"/>
</dbReference>
<dbReference type="AlphaFoldDB" id="A0A1D7ZV37"/>
<dbReference type="PANTHER" id="PTHR48099">
    <property type="entry name" value="C-1-TETRAHYDROFOLATE SYNTHASE, CYTOPLASMIC-RELATED"/>
    <property type="match status" value="1"/>
</dbReference>
<comment type="catalytic activity">
    <reaction evidence="12">
        <text>(6R)-5,10-methenyltetrahydrofolate + H2O = (6R)-10-formyltetrahydrofolate + H(+)</text>
        <dbReference type="Rhea" id="RHEA:23700"/>
        <dbReference type="ChEBI" id="CHEBI:15377"/>
        <dbReference type="ChEBI" id="CHEBI:15378"/>
        <dbReference type="ChEBI" id="CHEBI:57455"/>
        <dbReference type="ChEBI" id="CHEBI:195366"/>
        <dbReference type="EC" id="3.5.4.9"/>
    </reaction>
</comment>
<feature type="binding site" evidence="12">
    <location>
        <begin position="174"/>
        <end position="176"/>
    </location>
    <ligand>
        <name>NADP(+)</name>
        <dbReference type="ChEBI" id="CHEBI:58349"/>
    </ligand>
</feature>
<name>A0A1D7ZV37_LIMFE</name>
<dbReference type="PROSITE" id="PS00767">
    <property type="entry name" value="THF_DHG_CYH_2"/>
    <property type="match status" value="1"/>
</dbReference>
<dbReference type="EMBL" id="CP017151">
    <property type="protein sequence ID" value="AOR73746.1"/>
    <property type="molecule type" value="Genomic_DNA"/>
</dbReference>
<dbReference type="GO" id="GO:0005829">
    <property type="term" value="C:cytosol"/>
    <property type="evidence" value="ECO:0007669"/>
    <property type="project" value="TreeGrafter"/>
</dbReference>
<organism evidence="15 16">
    <name type="scientific">Limosilactobacillus fermentum</name>
    <name type="common">Lactobacillus fermentum</name>
    <dbReference type="NCBI Taxonomy" id="1613"/>
    <lineage>
        <taxon>Bacteria</taxon>
        <taxon>Bacillati</taxon>
        <taxon>Bacillota</taxon>
        <taxon>Bacilli</taxon>
        <taxon>Lactobacillales</taxon>
        <taxon>Lactobacillaceae</taxon>
        <taxon>Limosilactobacillus</taxon>
    </lineage>
</organism>